<proteinExistence type="predicted"/>
<dbReference type="PANTHER" id="PTHR34597">
    <property type="entry name" value="SLR1661 PROTEIN"/>
    <property type="match status" value="1"/>
</dbReference>
<evidence type="ECO:0000256" key="4">
    <source>
        <dbReference type="SAM" id="MobiDB-lite"/>
    </source>
</evidence>
<evidence type="ECO:0000313" key="8">
    <source>
        <dbReference type="EMBL" id="QDC60636.1"/>
    </source>
</evidence>
<dbReference type="Gene3D" id="2.40.160.50">
    <property type="entry name" value="membrane protein fhac: a member of the omp85/tpsb transporter family"/>
    <property type="match status" value="1"/>
</dbReference>
<accession>A0ABX5VR38</accession>
<keyword evidence="9" id="KW-1185">Reference proteome</keyword>
<name>A0ABX5VR38_9PROT</name>
<sequence>MKIRALPLYSVFLTSLLISQFAMAVDAGDQLNQIERNQKKKEPLKTPPRIEEEKETPKLKSQGATFKIVSFSFEGNKLISSNELQVFLKEYLNREITLEELKLAVDSLSVIYKDKGYLATASLPKQDITEGNVKIIIIEAKFGGAQLQPDLNKTYRIHPEIIQKFIEHSNKKGEVLNLNALDRAILIADELPGASVTQSLQSGTRDGETDSLLNINNEPNYVAMLSADNYGSRATGTLRYQANASFLSPLGVGDRIDLGLLHSKGTDYARLSFNRPIGYSGLRMGINASALKYDVVAGAALSLNPEGTAETAQIDASYPLYRSRAFDLSISSFLERKHFRNKSQESVASNYFVDLLNIGSSLNHKNTLFIAGETSASLDLDLGYANYDNSPSDFKSNMITQDIQGKFNRLRWNINNTQFFTETISSVLKFSGQLSDSNLDSSQKFYLGGASGVRAYPTSEGSGSEGYLLSAALHKELSANLTATGFYDYGFARQYVDDGNLHATGRNSFNMKGYGTSIEWTGFVGSYRSTLSAIWSRRIGNNPNPQADGTDSDGTKHSNFYWLKASIVF</sequence>
<organism evidence="8 9">
    <name type="scientific">Candidatus Methylopumilus universalis</name>
    <dbReference type="NCBI Taxonomy" id="2588536"/>
    <lineage>
        <taxon>Bacteria</taxon>
        <taxon>Pseudomonadati</taxon>
        <taxon>Pseudomonadota</taxon>
        <taxon>Betaproteobacteria</taxon>
        <taxon>Nitrosomonadales</taxon>
        <taxon>Methylophilaceae</taxon>
        <taxon>Candidatus Methylopumilus</taxon>
    </lineage>
</organism>
<evidence type="ECO:0000256" key="1">
    <source>
        <dbReference type="ARBA" id="ARBA00022452"/>
    </source>
</evidence>
<evidence type="ECO:0000259" key="6">
    <source>
        <dbReference type="Pfam" id="PF03865"/>
    </source>
</evidence>
<reference evidence="8 9" key="1">
    <citation type="journal article" date="2019" name="ISME J.">
        <title>Evolution in action: habitat transition from sediment to the pelagial leads to genome streamlining in Methylophilaceae.</title>
        <authorList>
            <person name="Salcher M."/>
            <person name="Schaefle D."/>
            <person name="Kaspar M."/>
            <person name="Neuenschwander S.M."/>
            <person name="Ghai R."/>
        </authorList>
    </citation>
    <scope>NUCLEOTIDE SEQUENCE [LARGE SCALE GENOMIC DNA]</scope>
    <source>
        <strain evidence="8 9">MMS-VI-25</strain>
    </source>
</reference>
<keyword evidence="1" id="KW-1134">Transmembrane beta strand</keyword>
<dbReference type="PANTHER" id="PTHR34597:SF1">
    <property type="entry name" value="HEME_HEMOPEXIN TRANSPORTER PROTEIN HUXB"/>
    <property type="match status" value="1"/>
</dbReference>
<evidence type="ECO:0000259" key="7">
    <source>
        <dbReference type="Pfam" id="PF08479"/>
    </source>
</evidence>
<dbReference type="InterPro" id="IPR013686">
    <property type="entry name" value="Polypept-transport_assoc_ShlB"/>
</dbReference>
<evidence type="ECO:0000256" key="3">
    <source>
        <dbReference type="ARBA" id="ARBA00023237"/>
    </source>
</evidence>
<evidence type="ECO:0000313" key="9">
    <source>
        <dbReference type="Proteomes" id="UP000312702"/>
    </source>
</evidence>
<feature type="domain" description="Haemolysin activator HlyB C-terminal" evidence="6">
    <location>
        <begin position="214"/>
        <end position="495"/>
    </location>
</feature>
<protein>
    <submittedName>
        <fullName evidence="8">ShlB/FhaC/HecB family hemolysin secretion/activation protein</fullName>
    </submittedName>
</protein>
<keyword evidence="5" id="KW-0732">Signal</keyword>
<feature type="region of interest" description="Disordered" evidence="4">
    <location>
        <begin position="35"/>
        <end position="58"/>
    </location>
</feature>
<keyword evidence="1" id="KW-0472">Membrane</keyword>
<gene>
    <name evidence="8" type="ORF">FIT74_00185</name>
</gene>
<dbReference type="Pfam" id="PF03865">
    <property type="entry name" value="ShlB"/>
    <property type="match status" value="1"/>
</dbReference>
<dbReference type="Pfam" id="PF08479">
    <property type="entry name" value="POTRA_2"/>
    <property type="match status" value="1"/>
</dbReference>
<evidence type="ECO:0000256" key="2">
    <source>
        <dbReference type="ARBA" id="ARBA00022692"/>
    </source>
</evidence>
<evidence type="ECO:0000256" key="5">
    <source>
        <dbReference type="SAM" id="SignalP"/>
    </source>
</evidence>
<feature type="domain" description="Polypeptide-transport-associated ShlB-type" evidence="7">
    <location>
        <begin position="66"/>
        <end position="139"/>
    </location>
</feature>
<feature type="signal peptide" evidence="5">
    <location>
        <begin position="1"/>
        <end position="24"/>
    </location>
</feature>
<feature type="compositionally biased region" description="Basic and acidic residues" evidence="4">
    <location>
        <begin position="36"/>
        <end position="58"/>
    </location>
</feature>
<feature type="chain" id="PRO_5046994878" evidence="5">
    <location>
        <begin position="25"/>
        <end position="569"/>
    </location>
</feature>
<dbReference type="InterPro" id="IPR005565">
    <property type="entry name" value="Hemolysn_activator_HlyB_C"/>
</dbReference>
<dbReference type="Proteomes" id="UP000312702">
    <property type="component" value="Chromosome"/>
</dbReference>
<keyword evidence="2" id="KW-0812">Transmembrane</keyword>
<dbReference type="RefSeq" id="WP_139909475.1">
    <property type="nucleotide sequence ID" value="NZ_CP040973.1"/>
</dbReference>
<dbReference type="InterPro" id="IPR051544">
    <property type="entry name" value="TPS_OM_transporter"/>
</dbReference>
<dbReference type="Gene3D" id="3.10.20.310">
    <property type="entry name" value="membrane protein fhac"/>
    <property type="match status" value="1"/>
</dbReference>
<keyword evidence="3" id="KW-0998">Cell outer membrane</keyword>
<dbReference type="EMBL" id="CP040973">
    <property type="protein sequence ID" value="QDC60636.1"/>
    <property type="molecule type" value="Genomic_DNA"/>
</dbReference>